<organism evidence="2 3">
    <name type="scientific">Mycena belliarum</name>
    <dbReference type="NCBI Taxonomy" id="1033014"/>
    <lineage>
        <taxon>Eukaryota</taxon>
        <taxon>Fungi</taxon>
        <taxon>Dikarya</taxon>
        <taxon>Basidiomycota</taxon>
        <taxon>Agaricomycotina</taxon>
        <taxon>Agaricomycetes</taxon>
        <taxon>Agaricomycetidae</taxon>
        <taxon>Agaricales</taxon>
        <taxon>Marasmiineae</taxon>
        <taxon>Mycenaceae</taxon>
        <taxon>Mycena</taxon>
    </lineage>
</organism>
<dbReference type="PROSITE" id="PS50011">
    <property type="entry name" value="PROTEIN_KINASE_DOM"/>
    <property type="match status" value="1"/>
</dbReference>
<dbReference type="EMBL" id="JARJCN010000059">
    <property type="protein sequence ID" value="KAJ7079577.1"/>
    <property type="molecule type" value="Genomic_DNA"/>
</dbReference>
<dbReference type="GO" id="GO:0004672">
    <property type="term" value="F:protein kinase activity"/>
    <property type="evidence" value="ECO:0007669"/>
    <property type="project" value="InterPro"/>
</dbReference>
<dbReference type="Proteomes" id="UP001222325">
    <property type="component" value="Unassembled WGS sequence"/>
</dbReference>
<dbReference type="AlphaFoldDB" id="A0AAD6TZH5"/>
<dbReference type="GO" id="GO:0005524">
    <property type="term" value="F:ATP binding"/>
    <property type="evidence" value="ECO:0007669"/>
    <property type="project" value="InterPro"/>
</dbReference>
<evidence type="ECO:0000313" key="2">
    <source>
        <dbReference type="EMBL" id="KAJ7079577.1"/>
    </source>
</evidence>
<dbReference type="Gene3D" id="1.10.510.10">
    <property type="entry name" value="Transferase(Phosphotransferase) domain 1"/>
    <property type="match status" value="1"/>
</dbReference>
<sequence length="366" mass="42431">MYELFYSEEWWRNHQKWLRTCGYSLRPRYDPGWRGIKEGGMYRTAFLRYFSSSLDMHQGWVMDAVRARDGAAVALKRVPHATASDEERIMRRLTSDPLVSHPDNPCPPLYEVLEVQDEDDVNIFVLPYLRPFDSPPFETIGEVMDFCRQAFRGLSFLHEHHIAHRDPHSQNIMLDPQHMYPTGFYTGVAHHAHRTPDFVGRAQAFTRTQRPSKYYWIDYGLAVSAAPDALVPYVRGGDKSIPETRQLVSEANSYKIDVWVMGHLLQKHLVRRYSGLHILDPLIASMCQDRPQDRSDMATATQHLDDIIMQLSTLHLRRLTARRKDFVWRFLQALPPYLAHTVVYLLRGVPALPLLLTAEEHVEAPS</sequence>
<proteinExistence type="predicted"/>
<keyword evidence="3" id="KW-1185">Reference proteome</keyword>
<evidence type="ECO:0000259" key="1">
    <source>
        <dbReference type="PROSITE" id="PS50011"/>
    </source>
</evidence>
<dbReference type="SMART" id="SM00220">
    <property type="entry name" value="S_TKc"/>
    <property type="match status" value="1"/>
</dbReference>
<dbReference type="InterPro" id="IPR011009">
    <property type="entry name" value="Kinase-like_dom_sf"/>
</dbReference>
<comment type="caution">
    <text evidence="2">The sequence shown here is derived from an EMBL/GenBank/DDBJ whole genome shotgun (WGS) entry which is preliminary data.</text>
</comment>
<accession>A0AAD6TZH5</accession>
<dbReference type="Pfam" id="PF00069">
    <property type="entry name" value="Pkinase"/>
    <property type="match status" value="1"/>
</dbReference>
<name>A0AAD6TZH5_9AGAR</name>
<dbReference type="InterPro" id="IPR000719">
    <property type="entry name" value="Prot_kinase_dom"/>
</dbReference>
<gene>
    <name evidence="2" type="ORF">B0H15DRAFT_891335</name>
</gene>
<feature type="domain" description="Protein kinase" evidence="1">
    <location>
        <begin position="50"/>
        <end position="355"/>
    </location>
</feature>
<protein>
    <submittedName>
        <fullName evidence="2">Kinase-like domain-containing protein</fullName>
    </submittedName>
</protein>
<reference evidence="2" key="1">
    <citation type="submission" date="2023-03" db="EMBL/GenBank/DDBJ databases">
        <title>Massive genome expansion in bonnet fungi (Mycena s.s.) driven by repeated elements and novel gene families across ecological guilds.</title>
        <authorList>
            <consortium name="Lawrence Berkeley National Laboratory"/>
            <person name="Harder C.B."/>
            <person name="Miyauchi S."/>
            <person name="Viragh M."/>
            <person name="Kuo A."/>
            <person name="Thoen E."/>
            <person name="Andreopoulos B."/>
            <person name="Lu D."/>
            <person name="Skrede I."/>
            <person name="Drula E."/>
            <person name="Henrissat B."/>
            <person name="Morin E."/>
            <person name="Kohler A."/>
            <person name="Barry K."/>
            <person name="LaButti K."/>
            <person name="Morin E."/>
            <person name="Salamov A."/>
            <person name="Lipzen A."/>
            <person name="Mereny Z."/>
            <person name="Hegedus B."/>
            <person name="Baldrian P."/>
            <person name="Stursova M."/>
            <person name="Weitz H."/>
            <person name="Taylor A."/>
            <person name="Grigoriev I.V."/>
            <person name="Nagy L.G."/>
            <person name="Martin F."/>
            <person name="Kauserud H."/>
        </authorList>
    </citation>
    <scope>NUCLEOTIDE SEQUENCE</scope>
    <source>
        <strain evidence="2">CBHHK173m</strain>
    </source>
</reference>
<evidence type="ECO:0000313" key="3">
    <source>
        <dbReference type="Proteomes" id="UP001222325"/>
    </source>
</evidence>
<keyword evidence="2" id="KW-0418">Kinase</keyword>
<dbReference type="SUPFAM" id="SSF56112">
    <property type="entry name" value="Protein kinase-like (PK-like)"/>
    <property type="match status" value="1"/>
</dbReference>
<keyword evidence="2" id="KW-0808">Transferase</keyword>